<gene>
    <name evidence="2" type="ORF">V865_006760</name>
</gene>
<feature type="compositionally biased region" description="Acidic residues" evidence="1">
    <location>
        <begin position="215"/>
        <end position="229"/>
    </location>
</feature>
<protein>
    <submittedName>
        <fullName evidence="2">Uncharacterized protein</fullName>
    </submittedName>
</protein>
<dbReference type="Proteomes" id="UP001358614">
    <property type="component" value="Chromosome 2"/>
</dbReference>
<reference evidence="2 3" key="1">
    <citation type="submission" date="2024-01" db="EMBL/GenBank/DDBJ databases">
        <title>Comparative genomics of Cryptococcus and Kwoniella reveals pathogenesis evolution and contrasting modes of karyotype evolution via chromosome fusion or intercentromeric recombination.</title>
        <authorList>
            <person name="Coelho M.A."/>
            <person name="David-Palma M."/>
            <person name="Shea T."/>
            <person name="Bowers K."/>
            <person name="McGinley-Smith S."/>
            <person name="Mohammad A.W."/>
            <person name="Gnirke A."/>
            <person name="Yurkov A.M."/>
            <person name="Nowrousian M."/>
            <person name="Sun S."/>
            <person name="Cuomo C.A."/>
            <person name="Heitman J."/>
        </authorList>
    </citation>
    <scope>NUCLEOTIDE SEQUENCE [LARGE SCALE GENOMIC DNA]</scope>
    <source>
        <strain evidence="2 3">PYCC6329</strain>
    </source>
</reference>
<name>A0AAX4KS16_9TREE</name>
<dbReference type="KEGG" id="ker:91105561"/>
<sequence>MLMNYIASAPTPQFDDTYKSSDTRFNMTIDPQDGFATRSYRMSGRRQITFGDVSILTDNLGVEATAHEEPGGGRELKTHYTIMPGETKEILGKNYTATTEDQQHLSGVASGRKRSGPAGTILEVTVDDPDFNSRMKTHLKMPWYMNVGDCESHENAIFTAKERHLEVLYTRETQGIIRPATTQIYPSETWSNSSYRVSVKKIDESEVPQKRIRGDDEDSPGVESECSEA</sequence>
<evidence type="ECO:0000313" key="3">
    <source>
        <dbReference type="Proteomes" id="UP001358614"/>
    </source>
</evidence>
<dbReference type="RefSeq" id="XP_066086614.1">
    <property type="nucleotide sequence ID" value="XM_066230517.1"/>
</dbReference>
<evidence type="ECO:0000256" key="1">
    <source>
        <dbReference type="SAM" id="MobiDB-lite"/>
    </source>
</evidence>
<dbReference type="AlphaFoldDB" id="A0AAX4KS16"/>
<dbReference type="EMBL" id="CP144090">
    <property type="protein sequence ID" value="WWD08647.1"/>
    <property type="molecule type" value="Genomic_DNA"/>
</dbReference>
<accession>A0AAX4KS16</accession>
<dbReference type="GeneID" id="91105561"/>
<keyword evidence="3" id="KW-1185">Reference proteome</keyword>
<organism evidence="2 3">
    <name type="scientific">Kwoniella europaea PYCC6329</name>
    <dbReference type="NCBI Taxonomy" id="1423913"/>
    <lineage>
        <taxon>Eukaryota</taxon>
        <taxon>Fungi</taxon>
        <taxon>Dikarya</taxon>
        <taxon>Basidiomycota</taxon>
        <taxon>Agaricomycotina</taxon>
        <taxon>Tremellomycetes</taxon>
        <taxon>Tremellales</taxon>
        <taxon>Cryptococcaceae</taxon>
        <taxon>Kwoniella</taxon>
    </lineage>
</organism>
<evidence type="ECO:0000313" key="2">
    <source>
        <dbReference type="EMBL" id="WWD08647.1"/>
    </source>
</evidence>
<proteinExistence type="predicted"/>
<feature type="region of interest" description="Disordered" evidence="1">
    <location>
        <begin position="194"/>
        <end position="229"/>
    </location>
</feature>
<feature type="compositionally biased region" description="Basic and acidic residues" evidence="1">
    <location>
        <begin position="200"/>
        <end position="214"/>
    </location>
</feature>